<organism evidence="1 2">
    <name type="scientific">Agrocybe chaxingu</name>
    <dbReference type="NCBI Taxonomy" id="84603"/>
    <lineage>
        <taxon>Eukaryota</taxon>
        <taxon>Fungi</taxon>
        <taxon>Dikarya</taxon>
        <taxon>Basidiomycota</taxon>
        <taxon>Agaricomycotina</taxon>
        <taxon>Agaricomycetes</taxon>
        <taxon>Agaricomycetidae</taxon>
        <taxon>Agaricales</taxon>
        <taxon>Agaricineae</taxon>
        <taxon>Strophariaceae</taxon>
        <taxon>Agrocybe</taxon>
    </lineage>
</organism>
<comment type="caution">
    <text evidence="1">The sequence shown here is derived from an EMBL/GenBank/DDBJ whole genome shotgun (WGS) entry which is preliminary data.</text>
</comment>
<dbReference type="AlphaFoldDB" id="A0A9W8MMB3"/>
<dbReference type="Proteomes" id="UP001148786">
    <property type="component" value="Unassembled WGS sequence"/>
</dbReference>
<proteinExistence type="predicted"/>
<evidence type="ECO:0000313" key="2">
    <source>
        <dbReference type="Proteomes" id="UP001148786"/>
    </source>
</evidence>
<gene>
    <name evidence="1" type="ORF">NLJ89_g12254</name>
</gene>
<keyword evidence="2" id="KW-1185">Reference proteome</keyword>
<sequence>MDAVTRLCGPSVSSACGRVWGLNSEGEINGAWRDLGVKGLWFMIGNLALCRFHSSHLALQIKAIEEGVFGDRYAAED</sequence>
<dbReference type="EMBL" id="JANKHO010003809">
    <property type="protein sequence ID" value="KAJ3480860.1"/>
    <property type="molecule type" value="Genomic_DNA"/>
</dbReference>
<protein>
    <submittedName>
        <fullName evidence="1">Uncharacterized protein</fullName>
    </submittedName>
</protein>
<dbReference type="OrthoDB" id="2626202at2759"/>
<evidence type="ECO:0000313" key="1">
    <source>
        <dbReference type="EMBL" id="KAJ3480860.1"/>
    </source>
</evidence>
<reference evidence="1" key="1">
    <citation type="submission" date="2022-07" db="EMBL/GenBank/DDBJ databases">
        <title>Genome Sequence of Agrocybe chaxingu.</title>
        <authorList>
            <person name="Buettner E."/>
        </authorList>
    </citation>
    <scope>NUCLEOTIDE SEQUENCE</scope>
    <source>
        <strain evidence="1">MP-N11</strain>
    </source>
</reference>
<name>A0A9W8MMB3_9AGAR</name>
<accession>A0A9W8MMB3</accession>